<dbReference type="EMBL" id="JBHSKD010000018">
    <property type="protein sequence ID" value="MFC5177926.1"/>
    <property type="molecule type" value="Genomic_DNA"/>
</dbReference>
<name>A0ABW0BMS7_9ACTN</name>
<feature type="domain" description="DUF402" evidence="1">
    <location>
        <begin position="85"/>
        <end position="163"/>
    </location>
</feature>
<dbReference type="Gene3D" id="2.40.380.10">
    <property type="entry name" value="FomD-like"/>
    <property type="match status" value="1"/>
</dbReference>
<dbReference type="SUPFAM" id="SSF159234">
    <property type="entry name" value="FomD-like"/>
    <property type="match status" value="1"/>
</dbReference>
<dbReference type="InterPro" id="IPR035930">
    <property type="entry name" value="FomD-like_sf"/>
</dbReference>
<keyword evidence="3" id="KW-1185">Reference proteome</keyword>
<organism evidence="2 3">
    <name type="scientific">Nocardioides taihuensis</name>
    <dbReference type="NCBI Taxonomy" id="1835606"/>
    <lineage>
        <taxon>Bacteria</taxon>
        <taxon>Bacillati</taxon>
        <taxon>Actinomycetota</taxon>
        <taxon>Actinomycetes</taxon>
        <taxon>Propionibacteriales</taxon>
        <taxon>Nocardioidaceae</taxon>
        <taxon>Nocardioides</taxon>
    </lineage>
</organism>
<evidence type="ECO:0000259" key="1">
    <source>
        <dbReference type="Pfam" id="PF04167"/>
    </source>
</evidence>
<accession>A0ABW0BMS7</accession>
<comment type="caution">
    <text evidence="2">The sequence shown here is derived from an EMBL/GenBank/DDBJ whole genome shotgun (WGS) entry which is preliminary data.</text>
</comment>
<reference evidence="3" key="1">
    <citation type="journal article" date="2019" name="Int. J. Syst. Evol. Microbiol.">
        <title>The Global Catalogue of Microorganisms (GCM) 10K type strain sequencing project: providing services to taxonomists for standard genome sequencing and annotation.</title>
        <authorList>
            <consortium name="The Broad Institute Genomics Platform"/>
            <consortium name="The Broad Institute Genome Sequencing Center for Infectious Disease"/>
            <person name="Wu L."/>
            <person name="Ma J."/>
        </authorList>
    </citation>
    <scope>NUCLEOTIDE SEQUENCE [LARGE SCALE GENOMIC DNA]</scope>
    <source>
        <strain evidence="3">DFY41</strain>
    </source>
</reference>
<evidence type="ECO:0000313" key="2">
    <source>
        <dbReference type="EMBL" id="MFC5177926.1"/>
    </source>
</evidence>
<sequence>MPPAAGSRVRVAMEKWGGRAHWEFDAVLLGSDEHGDWLGITPGTAMARPGATYVAPNRQVGLVPAPGPAESRGWLATFHGRGAPYWESLGAPVEVYVDVTTPPTWDGEVLRAVDLDLDVVRGTTGRVWVDDEDEFAAHRVAYGYPDEVVAQAVASCETLRTAMVAGDPPYDGRVPLAWLDLVD</sequence>
<dbReference type="InterPro" id="IPR007295">
    <property type="entry name" value="DUF402"/>
</dbReference>
<dbReference type="Pfam" id="PF04167">
    <property type="entry name" value="DUF402"/>
    <property type="match status" value="1"/>
</dbReference>
<dbReference type="Proteomes" id="UP001596087">
    <property type="component" value="Unassembled WGS sequence"/>
</dbReference>
<evidence type="ECO:0000313" key="3">
    <source>
        <dbReference type="Proteomes" id="UP001596087"/>
    </source>
</evidence>
<protein>
    <submittedName>
        <fullName evidence="2">DUF402 domain-containing protein</fullName>
    </submittedName>
</protein>
<gene>
    <name evidence="2" type="ORF">ACFPGP_14680</name>
</gene>
<proteinExistence type="predicted"/>
<dbReference type="RefSeq" id="WP_378591381.1">
    <property type="nucleotide sequence ID" value="NZ_JBHSKD010000018.1"/>
</dbReference>